<accession>A0A061SX19</accession>
<name>A0A061SX19_9RHOB</name>
<dbReference type="EMBL" id="JEMU01000002">
    <property type="protein sequence ID" value="KAJ04335.1"/>
    <property type="molecule type" value="Genomic_DNA"/>
</dbReference>
<gene>
    <name evidence="2" type="ORF">PM02_02480</name>
</gene>
<evidence type="ECO:0000313" key="3">
    <source>
        <dbReference type="Proteomes" id="UP000027337"/>
    </source>
</evidence>
<proteinExistence type="predicted"/>
<keyword evidence="1" id="KW-0472">Membrane</keyword>
<organism evidence="2 3">
    <name type="scientific">Sulfitobacter mediterraneus</name>
    <dbReference type="NCBI Taxonomy" id="83219"/>
    <lineage>
        <taxon>Bacteria</taxon>
        <taxon>Pseudomonadati</taxon>
        <taxon>Pseudomonadota</taxon>
        <taxon>Alphaproteobacteria</taxon>
        <taxon>Rhodobacterales</taxon>
        <taxon>Roseobacteraceae</taxon>
        <taxon>Sulfitobacter</taxon>
    </lineage>
</organism>
<reference evidence="2 3" key="1">
    <citation type="journal article" date="2014" name="Genome Announc.">
        <title>Draft Genome Sequences of Two Isolates of the Roseobacter Group, Sulfitobacter sp. Strains 3SOLIMAR09 and 1FIGIMAR09, from Harbors of Mallorca Island (Mediterranean Sea).</title>
        <authorList>
            <person name="Mas-Llado M."/>
            <person name="Pina-Villalonga J.M."/>
            <person name="Brunet-Galmes I."/>
            <person name="Nogales B."/>
            <person name="Bosch R."/>
        </authorList>
    </citation>
    <scope>NUCLEOTIDE SEQUENCE [LARGE SCALE GENOMIC DNA]</scope>
    <source>
        <strain evidence="2 3">1FIGIMAR09</strain>
    </source>
</reference>
<protein>
    <recommendedName>
        <fullName evidence="4">DUF3307 domain-containing protein</fullName>
    </recommendedName>
</protein>
<dbReference type="Pfam" id="PF11750">
    <property type="entry name" value="DUF3307"/>
    <property type="match status" value="1"/>
</dbReference>
<keyword evidence="1" id="KW-1133">Transmembrane helix</keyword>
<evidence type="ECO:0008006" key="4">
    <source>
        <dbReference type="Google" id="ProtNLM"/>
    </source>
</evidence>
<dbReference type="Proteomes" id="UP000027337">
    <property type="component" value="Unassembled WGS sequence"/>
</dbReference>
<evidence type="ECO:0000313" key="2">
    <source>
        <dbReference type="EMBL" id="KAJ04335.1"/>
    </source>
</evidence>
<dbReference type="eggNOG" id="ENOG5032ACV">
    <property type="taxonomic scope" value="Bacteria"/>
</dbReference>
<dbReference type="AlphaFoldDB" id="A0A061SX19"/>
<feature type="transmembrane region" description="Helical" evidence="1">
    <location>
        <begin position="51"/>
        <end position="78"/>
    </location>
</feature>
<dbReference type="STRING" id="83219.PM02_02480"/>
<keyword evidence="3" id="KW-1185">Reference proteome</keyword>
<evidence type="ECO:0000256" key="1">
    <source>
        <dbReference type="SAM" id="Phobius"/>
    </source>
</evidence>
<keyword evidence="1" id="KW-0812">Transmembrane</keyword>
<sequence length="129" mass="14461">MTAELQTALLLLLLLEIKHLFADFFLQTPRMLSGRGQYAHLGRAQHAGLHAVFSVCALLICGAPLVFVVILCLAELVVHYHIDWAKGVHSDKTGYTPTDPGYWRAFGIDQLLHQLTYIAMVWAWAVFTL</sequence>
<dbReference type="RefSeq" id="WP_037904867.1">
    <property type="nucleotide sequence ID" value="NZ_JEMU01000002.1"/>
</dbReference>
<dbReference type="InterPro" id="IPR021737">
    <property type="entry name" value="Phage_phiKZ_Orf197"/>
</dbReference>
<comment type="caution">
    <text evidence="2">The sequence shown here is derived from an EMBL/GenBank/DDBJ whole genome shotgun (WGS) entry which is preliminary data.</text>
</comment>